<sequence length="215" mass="22384">MLIASYNKAAMGDVLVLLTAQSAKDDLREVKGNVTRVTHANGELVGFNILNVSAQVALDATVAGQVALSVEQVAAVNAVIGAAGFDDILAADDAPKLVVGYVETAEPHPDSDHLQVTTTKVSDTETVQIVSGSPNMRAGIKVVVAKVGAMMPSGLIIWPSALRGVPSNGMIVSGRELQLPNAPQVPGALILPDDYAEIGTPFDRFAESAQKLFID</sequence>
<dbReference type="GeneID" id="94545821"/>
<organism evidence="1 2">
    <name type="scientific">Weissella soli</name>
    <dbReference type="NCBI Taxonomy" id="155866"/>
    <lineage>
        <taxon>Bacteria</taxon>
        <taxon>Bacillati</taxon>
        <taxon>Bacillota</taxon>
        <taxon>Bacilli</taxon>
        <taxon>Lactobacillales</taxon>
        <taxon>Lactobacillaceae</taxon>
        <taxon>Weissella</taxon>
    </lineage>
</organism>
<dbReference type="InterPro" id="IPR037154">
    <property type="entry name" value="YtpR-like_sf"/>
</dbReference>
<dbReference type="InterPro" id="IPR027855">
    <property type="entry name" value="DUF4479"/>
</dbReference>
<dbReference type="RefSeq" id="WP_070229896.1">
    <property type="nucleotide sequence ID" value="NZ_BJYO01000002.1"/>
</dbReference>
<dbReference type="PROSITE" id="PS50886">
    <property type="entry name" value="TRBD"/>
    <property type="match status" value="1"/>
</dbReference>
<keyword evidence="2" id="KW-1185">Reference proteome</keyword>
<protein>
    <submittedName>
        <fullName evidence="1">tRNA-binding protein</fullName>
    </submittedName>
</protein>
<dbReference type="AlphaFoldDB" id="A0A288QAT3"/>
<dbReference type="Gene3D" id="2.40.50.140">
    <property type="entry name" value="Nucleic acid-binding proteins"/>
    <property type="match status" value="1"/>
</dbReference>
<accession>A0A288QAT3</accession>
<dbReference type="KEGG" id="wso:WSWS_00615"/>
<dbReference type="Pfam" id="PF14794">
    <property type="entry name" value="DUF4479"/>
    <property type="match status" value="1"/>
</dbReference>
<gene>
    <name evidence="1" type="ORF">DFP99_0245</name>
</gene>
<name>A0A288QAT3_9LACO</name>
<dbReference type="Pfam" id="PF01588">
    <property type="entry name" value="tRNA_bind"/>
    <property type="match status" value="1"/>
</dbReference>
<dbReference type="SUPFAM" id="SSF50249">
    <property type="entry name" value="Nucleic acid-binding proteins"/>
    <property type="match status" value="1"/>
</dbReference>
<evidence type="ECO:0000313" key="2">
    <source>
        <dbReference type="Proteomes" id="UP000254912"/>
    </source>
</evidence>
<dbReference type="EMBL" id="QRAS01000001">
    <property type="protein sequence ID" value="RDL11826.1"/>
    <property type="molecule type" value="Genomic_DNA"/>
</dbReference>
<dbReference type="GO" id="GO:0000049">
    <property type="term" value="F:tRNA binding"/>
    <property type="evidence" value="ECO:0007669"/>
    <property type="project" value="UniProtKB-UniRule"/>
</dbReference>
<dbReference type="InterPro" id="IPR033714">
    <property type="entry name" value="tRNA_bind_bactPheRS"/>
</dbReference>
<evidence type="ECO:0000313" key="1">
    <source>
        <dbReference type="EMBL" id="RDL11826.1"/>
    </source>
</evidence>
<dbReference type="InterPro" id="IPR012340">
    <property type="entry name" value="NA-bd_OB-fold"/>
</dbReference>
<dbReference type="CDD" id="cd02796">
    <property type="entry name" value="tRNA_bind_bactPheRS"/>
    <property type="match status" value="1"/>
</dbReference>
<dbReference type="Proteomes" id="UP000254912">
    <property type="component" value="Unassembled WGS sequence"/>
</dbReference>
<dbReference type="Gene3D" id="3.30.1940.10">
    <property type="entry name" value="YtpR-like"/>
    <property type="match status" value="1"/>
</dbReference>
<proteinExistence type="predicted"/>
<comment type="caution">
    <text evidence="1">The sequence shown here is derived from an EMBL/GenBank/DDBJ whole genome shotgun (WGS) entry which is preliminary data.</text>
</comment>
<dbReference type="InterPro" id="IPR002547">
    <property type="entry name" value="tRNA-bd_dom"/>
</dbReference>
<dbReference type="NCBIfam" id="NF045760">
    <property type="entry name" value="YtpR"/>
    <property type="match status" value="1"/>
</dbReference>
<reference evidence="1 2" key="1">
    <citation type="submission" date="2018-07" db="EMBL/GenBank/DDBJ databases">
        <title>Genomic Encyclopedia of Type Strains, Phase III (KMG-III): the genomes of soil and plant-associated and newly described type strains.</title>
        <authorList>
            <person name="Whitman W."/>
        </authorList>
    </citation>
    <scope>NUCLEOTIDE SEQUENCE [LARGE SCALE GENOMIC DNA]</scope>
    <source>
        <strain evidence="1 2">CECT 7031</strain>
    </source>
</reference>